<feature type="region of interest" description="Disordered" evidence="1">
    <location>
        <begin position="291"/>
        <end position="311"/>
    </location>
</feature>
<evidence type="ECO:0000256" key="1">
    <source>
        <dbReference type="SAM" id="MobiDB-lite"/>
    </source>
</evidence>
<feature type="compositionally biased region" description="Polar residues" evidence="1">
    <location>
        <begin position="599"/>
        <end position="612"/>
    </location>
</feature>
<evidence type="ECO:0000313" key="3">
    <source>
        <dbReference type="Proteomes" id="UP000799764"/>
    </source>
</evidence>
<keyword evidence="3" id="KW-1185">Reference proteome</keyword>
<sequence length="612" mass="69568">MAKSVVPHLPSSFDELQSALQENADKLCELERLAEPNPFSASKMTYLKHLHLRVIFPSDHGLDTTTQFLYNAGAMTMGDLHDAQNANRNEPHLHNFAQALEDPGRYPDKNPQTPIASKESDHNGYKTDMGVFFTVWDAMRTTQVHPKQDAREAYARDAHRPQQRSRREDFPNDGVFNVRKYINTTPHHHAVSNNSQDGDFAWEGSPLESPLDIRPKPPVYNAQDNNRNEGPFQDAGHPHREGEADEDDGHQVRERPRTDYEVSSSYAFTSLVNCVKINIFQNDGPTCFQQQQQEKSYKFGPPAPPPAGKKQTRDYIYLGRPDGGGYVWMNSGERGVVYHTEIKPFRRDLDRVNGRNICMQEMATLVAVVSERFRLREGNKDFETGCDENGVYHQLMVSYDRDQIWFIDMSFREPYLHYLSDGKSHTLKGLKEEACARFVLKGPFRQYVAKEMVDATDYLAALQIAAVRENKDESVLLRMRRRLPSQQKQTQTQGTEGVPDPRHKGKFTRSLRRGGEATKRIVNSVRTFFETDNADASGDSSESGGQTPRDKHAHPMEIQDTPSKIQQSRRNLSALFDPPSPADTTRQTRLSLPYRPKKPSSTSLSDTQAAEE</sequence>
<feature type="compositionally biased region" description="Basic and acidic residues" evidence="1">
    <location>
        <begin position="146"/>
        <end position="170"/>
    </location>
</feature>
<dbReference type="Proteomes" id="UP000799764">
    <property type="component" value="Unassembled WGS sequence"/>
</dbReference>
<reference evidence="2" key="1">
    <citation type="journal article" date="2020" name="Stud. Mycol.">
        <title>101 Dothideomycetes genomes: a test case for predicting lifestyles and emergence of pathogens.</title>
        <authorList>
            <person name="Haridas S."/>
            <person name="Albert R."/>
            <person name="Binder M."/>
            <person name="Bloem J."/>
            <person name="Labutti K."/>
            <person name="Salamov A."/>
            <person name="Andreopoulos B."/>
            <person name="Baker S."/>
            <person name="Barry K."/>
            <person name="Bills G."/>
            <person name="Bluhm B."/>
            <person name="Cannon C."/>
            <person name="Castanera R."/>
            <person name="Culley D."/>
            <person name="Daum C."/>
            <person name="Ezra D."/>
            <person name="Gonzalez J."/>
            <person name="Henrissat B."/>
            <person name="Kuo A."/>
            <person name="Liang C."/>
            <person name="Lipzen A."/>
            <person name="Lutzoni F."/>
            <person name="Magnuson J."/>
            <person name="Mondo S."/>
            <person name="Nolan M."/>
            <person name="Ohm R."/>
            <person name="Pangilinan J."/>
            <person name="Park H.-J."/>
            <person name="Ramirez L."/>
            <person name="Alfaro M."/>
            <person name="Sun H."/>
            <person name="Tritt A."/>
            <person name="Yoshinaga Y."/>
            <person name="Zwiers L.-H."/>
            <person name="Turgeon B."/>
            <person name="Goodwin S."/>
            <person name="Spatafora J."/>
            <person name="Crous P."/>
            <person name="Grigoriev I."/>
        </authorList>
    </citation>
    <scope>NUCLEOTIDE SEQUENCE</scope>
    <source>
        <strain evidence="2">CBS 690.94</strain>
    </source>
</reference>
<feature type="compositionally biased region" description="Basic and acidic residues" evidence="1">
    <location>
        <begin position="249"/>
        <end position="260"/>
    </location>
</feature>
<feature type="region of interest" description="Disordered" evidence="1">
    <location>
        <begin position="187"/>
        <end position="260"/>
    </location>
</feature>
<feature type="compositionally biased region" description="Basic residues" evidence="1">
    <location>
        <begin position="503"/>
        <end position="512"/>
    </location>
</feature>
<evidence type="ECO:0000313" key="2">
    <source>
        <dbReference type="EMBL" id="KAF2437676.1"/>
    </source>
</evidence>
<protein>
    <submittedName>
        <fullName evidence="2">Uncharacterized protein</fullName>
    </submittedName>
</protein>
<feature type="compositionally biased region" description="Low complexity" evidence="1">
    <location>
        <begin position="486"/>
        <end position="495"/>
    </location>
</feature>
<gene>
    <name evidence="2" type="ORF">P171DRAFT_449874</name>
</gene>
<feature type="compositionally biased region" description="Low complexity" evidence="1">
    <location>
        <begin position="534"/>
        <end position="545"/>
    </location>
</feature>
<dbReference type="OrthoDB" id="3508621at2759"/>
<feature type="compositionally biased region" description="Basic and acidic residues" evidence="1">
    <location>
        <begin position="548"/>
        <end position="557"/>
    </location>
</feature>
<feature type="region of interest" description="Disordered" evidence="1">
    <location>
        <begin position="481"/>
        <end position="516"/>
    </location>
</feature>
<feature type="compositionally biased region" description="Polar residues" evidence="1">
    <location>
        <begin position="560"/>
        <end position="571"/>
    </location>
</feature>
<accession>A0A9P4U5F6</accession>
<comment type="caution">
    <text evidence="2">The sequence shown here is derived from an EMBL/GenBank/DDBJ whole genome shotgun (WGS) entry which is preliminary data.</text>
</comment>
<feature type="region of interest" description="Disordered" evidence="1">
    <location>
        <begin position="144"/>
        <end position="174"/>
    </location>
</feature>
<dbReference type="AlphaFoldDB" id="A0A9P4U5F6"/>
<name>A0A9P4U5F6_9PLEO</name>
<feature type="region of interest" description="Disordered" evidence="1">
    <location>
        <begin position="531"/>
        <end position="612"/>
    </location>
</feature>
<dbReference type="EMBL" id="MU001515">
    <property type="protein sequence ID" value="KAF2437676.1"/>
    <property type="molecule type" value="Genomic_DNA"/>
</dbReference>
<organism evidence="2 3">
    <name type="scientific">Karstenula rhodostoma CBS 690.94</name>
    <dbReference type="NCBI Taxonomy" id="1392251"/>
    <lineage>
        <taxon>Eukaryota</taxon>
        <taxon>Fungi</taxon>
        <taxon>Dikarya</taxon>
        <taxon>Ascomycota</taxon>
        <taxon>Pezizomycotina</taxon>
        <taxon>Dothideomycetes</taxon>
        <taxon>Pleosporomycetidae</taxon>
        <taxon>Pleosporales</taxon>
        <taxon>Massarineae</taxon>
        <taxon>Didymosphaeriaceae</taxon>
        <taxon>Karstenula</taxon>
    </lineage>
</organism>
<feature type="region of interest" description="Disordered" evidence="1">
    <location>
        <begin position="101"/>
        <end position="123"/>
    </location>
</feature>
<proteinExistence type="predicted"/>